<dbReference type="GeneID" id="26237125"/>
<sequence length="118" mass="13530">MSYSRKQEKTFDLVETLGLTPNQVEHLLLGLLCMEKCKVDWSKLADLCKVTPSSARTVFTKARRRLVKWEEKPATRVARQAKKGAEEAEEAEEAKEYEVDIKDYDEYDAASQADDNEN</sequence>
<dbReference type="VEuPathDB" id="FungiDB:PDIP_88110"/>
<organism evidence="2 3">
    <name type="scientific">Penicillium digitatum</name>
    <name type="common">Green mold</name>
    <dbReference type="NCBI Taxonomy" id="36651"/>
    <lineage>
        <taxon>Eukaryota</taxon>
        <taxon>Fungi</taxon>
        <taxon>Dikarya</taxon>
        <taxon>Ascomycota</taxon>
        <taxon>Pezizomycotina</taxon>
        <taxon>Eurotiomycetes</taxon>
        <taxon>Eurotiomycetidae</taxon>
        <taxon>Eurotiales</taxon>
        <taxon>Aspergillaceae</taxon>
        <taxon>Penicillium</taxon>
    </lineage>
</organism>
<dbReference type="EMBL" id="CP060774">
    <property type="protein sequence ID" value="QQK39786.1"/>
    <property type="molecule type" value="Genomic_DNA"/>
</dbReference>
<reference evidence="2 3" key="1">
    <citation type="submission" date="2020-08" db="EMBL/GenBank/DDBJ databases">
        <title>The completed genome sequence of the pathogenic ascomycete fungus Penicillium digitatum.</title>
        <authorList>
            <person name="Wang M."/>
        </authorList>
    </citation>
    <scope>NUCLEOTIDE SEQUENCE [LARGE SCALE GENOMIC DNA]</scope>
    <source>
        <strain evidence="2 3">PdW03</strain>
    </source>
</reference>
<accession>A0A7T7BHF9</accession>
<protein>
    <submittedName>
        <fullName evidence="2">Uncharacterized protein</fullName>
    </submittedName>
</protein>
<feature type="compositionally biased region" description="Basic and acidic residues" evidence="1">
    <location>
        <begin position="94"/>
        <end position="104"/>
    </location>
</feature>
<dbReference type="KEGG" id="pdp:PDIP_88110"/>
<evidence type="ECO:0000313" key="2">
    <source>
        <dbReference type="EMBL" id="QQK39786.1"/>
    </source>
</evidence>
<proteinExistence type="predicted"/>
<dbReference type="RefSeq" id="XP_014530482.1">
    <property type="nucleotide sequence ID" value="XM_014674996.1"/>
</dbReference>
<dbReference type="OMA" id="RWEEKRT"/>
<evidence type="ECO:0000313" key="3">
    <source>
        <dbReference type="Proteomes" id="UP000595662"/>
    </source>
</evidence>
<dbReference type="AlphaFoldDB" id="A0A7T7BHF9"/>
<gene>
    <name evidence="2" type="ORF">Pdw03_2640</name>
</gene>
<dbReference type="Proteomes" id="UP000595662">
    <property type="component" value="Chromosome 1"/>
</dbReference>
<feature type="compositionally biased region" description="Acidic residues" evidence="1">
    <location>
        <begin position="105"/>
        <end position="118"/>
    </location>
</feature>
<evidence type="ECO:0000256" key="1">
    <source>
        <dbReference type="SAM" id="MobiDB-lite"/>
    </source>
</evidence>
<feature type="region of interest" description="Disordered" evidence="1">
    <location>
        <begin position="80"/>
        <end position="118"/>
    </location>
</feature>
<name>A0A7T7BHF9_PENDI</name>